<dbReference type="EMBL" id="JACMSC010000015">
    <property type="protein sequence ID" value="KAG6488293.1"/>
    <property type="molecule type" value="Genomic_DNA"/>
</dbReference>
<dbReference type="Pfam" id="PF02889">
    <property type="entry name" value="Sec63"/>
    <property type="match status" value="2"/>
</dbReference>
<feature type="domain" description="SEC63" evidence="6">
    <location>
        <begin position="365"/>
        <end position="680"/>
    </location>
</feature>
<dbReference type="Pfam" id="PF03140">
    <property type="entry name" value="DUF247"/>
    <property type="match status" value="1"/>
</dbReference>
<dbReference type="InterPro" id="IPR036388">
    <property type="entry name" value="WH-like_DNA-bd_sf"/>
</dbReference>
<feature type="region of interest" description="Disordered" evidence="5">
    <location>
        <begin position="1"/>
        <end position="33"/>
    </location>
</feature>
<keyword evidence="1" id="KW-0547">Nucleotide-binding</keyword>
<dbReference type="PANTHER" id="PTHR31170">
    <property type="entry name" value="BNAC04G53230D PROTEIN"/>
    <property type="match status" value="1"/>
</dbReference>
<accession>A0A8J5FPR9</accession>
<protein>
    <recommendedName>
        <fullName evidence="6">SEC63 domain-containing protein</fullName>
    </recommendedName>
</protein>
<dbReference type="FunFam" id="1.10.10.10:FF:000012">
    <property type="entry name" value="U5 small nuclear ribonucleoprotein helicase"/>
    <property type="match status" value="1"/>
</dbReference>
<dbReference type="GO" id="GO:0016787">
    <property type="term" value="F:hydrolase activity"/>
    <property type="evidence" value="ECO:0007669"/>
    <property type="project" value="UniProtKB-KW"/>
</dbReference>
<dbReference type="Gene3D" id="1.10.150.20">
    <property type="entry name" value="5' to 3' exonuclease, C-terminal subdomain"/>
    <property type="match status" value="1"/>
</dbReference>
<dbReference type="GO" id="GO:0005524">
    <property type="term" value="F:ATP binding"/>
    <property type="evidence" value="ECO:0007669"/>
    <property type="project" value="UniProtKB-KW"/>
</dbReference>
<keyword evidence="8" id="KW-1185">Reference proteome</keyword>
<dbReference type="InterPro" id="IPR057842">
    <property type="entry name" value="WH_MER3"/>
</dbReference>
<evidence type="ECO:0000256" key="1">
    <source>
        <dbReference type="ARBA" id="ARBA00022741"/>
    </source>
</evidence>
<gene>
    <name evidence="7" type="ORF">ZIOFF_057052</name>
</gene>
<comment type="caution">
    <text evidence="7">The sequence shown here is derived from an EMBL/GenBank/DDBJ whole genome shotgun (WGS) entry which is preliminary data.</text>
</comment>
<dbReference type="SMART" id="SM00973">
    <property type="entry name" value="Sec63"/>
    <property type="match status" value="1"/>
</dbReference>
<sequence>MPVRPKISSHGGESPTTDALSEKKAKQKSRNIIASSDPQDFWSLKFSSDVIANEPLPIGRSSDTSAAIPILTDGKPLDPTCLQRIIVLKLRDKPCSLRGGRKAITMVARPSHDLCGGHEAIARPQRWLRGLCEASARRVRCLCSRDTSSMLVPISIHTAANILDKNNLVKYRQEEWVFPGLRPGKNCKLLLYNSTYNEYLKPSMGDIELFRSCKAIVSWWKNSMSWGQSLPAHLVVVMGTQFYNGGENAHTDYPITDLLQMMVMPAELWKIILAIPVESHLHHFLHDHMNVEVVVGVVENKQDAVDYLTWTFMYRRFTKNPNYYNLQGVSHRHLSDHLSELVENVLSDLEASRCVAIEEDMYLKPLNLGLVASYYYISYTTIERFSSSITSKTKMKGLLDILASATEYAQLAIRPVLGNLATDKQEVSLSAHRLLQDMVDVILSNGWLSLALSAMELSQMVTQGMWDRDSTHLQIPHFTKELVKRCQENLGRSIVSVVDLLEMEDDQRHELLQMSDSQLLDIARFCNPYPNIDMATQGIGLDKVEGGITAYMDMNEEWIRKLENIANYEAKRQFTDQDSTIFRVSEILRAAQPEAYEPMLVSLGPYHHHKPHLQARNQLKWLLLNKLLEKSPKKGLRDYLILIKEKEIQVRNTYSVQPINMCEETFIEMMLLDCVFVIMILWFWKEDQNGLKAIENPVFMSGQRSWIVVARDMLLLENQLPFFLLETLFDSAFPNKHGRLKQWMVQFFSGFVNDKIQEAPKGTNTIHHILHLFYLCIVSLNKSSIVVAPQSTVFERLQNDDNHHWLTPRLGWIPSATRLAETGIKMKRKQKATSFLDITFNKGVLEIPPLEIDDDTNILFRNLIAFEQCQKDASGNGNISAYASFMSCIIDTAADVELLQEKAIIINGFGNKKKVANLFSKLCKEVVIDHENCYISGIFKGVNEHNIHKWNTWDGLSPSWSNFWNAHSTVTGKA</sequence>
<evidence type="ECO:0000256" key="4">
    <source>
        <dbReference type="ARBA" id="ARBA00022840"/>
    </source>
</evidence>
<evidence type="ECO:0000256" key="3">
    <source>
        <dbReference type="ARBA" id="ARBA00022806"/>
    </source>
</evidence>
<dbReference type="SUPFAM" id="SSF46785">
    <property type="entry name" value="Winged helix' DNA-binding domain"/>
    <property type="match status" value="1"/>
</dbReference>
<keyword evidence="2" id="KW-0378">Hydrolase</keyword>
<dbReference type="InterPro" id="IPR004158">
    <property type="entry name" value="DUF247_pln"/>
</dbReference>
<evidence type="ECO:0000259" key="6">
    <source>
        <dbReference type="SMART" id="SM00973"/>
    </source>
</evidence>
<name>A0A8J5FPR9_ZINOF</name>
<evidence type="ECO:0000313" key="7">
    <source>
        <dbReference type="EMBL" id="KAG6488293.1"/>
    </source>
</evidence>
<dbReference type="AlphaFoldDB" id="A0A8J5FPR9"/>
<proteinExistence type="predicted"/>
<dbReference type="InterPro" id="IPR036390">
    <property type="entry name" value="WH_DNA-bd_sf"/>
</dbReference>
<evidence type="ECO:0000256" key="2">
    <source>
        <dbReference type="ARBA" id="ARBA00022801"/>
    </source>
</evidence>
<dbReference type="FunFam" id="1.10.150.20:FF:000013">
    <property type="entry name" value="U5 small nuclear ribonucleoprotein kDa helicase"/>
    <property type="match status" value="1"/>
</dbReference>
<evidence type="ECO:0000256" key="5">
    <source>
        <dbReference type="SAM" id="MobiDB-lite"/>
    </source>
</evidence>
<dbReference type="Proteomes" id="UP000734854">
    <property type="component" value="Unassembled WGS sequence"/>
</dbReference>
<dbReference type="Gene3D" id="1.10.10.10">
    <property type="entry name" value="Winged helix-like DNA-binding domain superfamily/Winged helix DNA-binding domain"/>
    <property type="match status" value="1"/>
</dbReference>
<dbReference type="SUPFAM" id="SSF158702">
    <property type="entry name" value="Sec63 N-terminal domain-like"/>
    <property type="match status" value="1"/>
</dbReference>
<evidence type="ECO:0000313" key="8">
    <source>
        <dbReference type="Proteomes" id="UP000734854"/>
    </source>
</evidence>
<keyword evidence="3" id="KW-0347">Helicase</keyword>
<dbReference type="Gene3D" id="1.10.3380.10">
    <property type="entry name" value="Sec63 N-terminal domain-like domain"/>
    <property type="match status" value="2"/>
</dbReference>
<organism evidence="7 8">
    <name type="scientific">Zingiber officinale</name>
    <name type="common">Ginger</name>
    <name type="synonym">Amomum zingiber</name>
    <dbReference type="NCBI Taxonomy" id="94328"/>
    <lineage>
        <taxon>Eukaryota</taxon>
        <taxon>Viridiplantae</taxon>
        <taxon>Streptophyta</taxon>
        <taxon>Embryophyta</taxon>
        <taxon>Tracheophyta</taxon>
        <taxon>Spermatophyta</taxon>
        <taxon>Magnoliopsida</taxon>
        <taxon>Liliopsida</taxon>
        <taxon>Zingiberales</taxon>
        <taxon>Zingiberaceae</taxon>
        <taxon>Zingiber</taxon>
    </lineage>
</organism>
<dbReference type="Pfam" id="PF23445">
    <property type="entry name" value="WHD_SNRNP200"/>
    <property type="match status" value="1"/>
</dbReference>
<dbReference type="Gene3D" id="3.40.50.300">
    <property type="entry name" value="P-loop containing nucleotide triphosphate hydrolases"/>
    <property type="match status" value="1"/>
</dbReference>
<dbReference type="PANTHER" id="PTHR31170:SF25">
    <property type="entry name" value="BNAA09G04570D PROTEIN"/>
    <property type="match status" value="1"/>
</dbReference>
<dbReference type="InterPro" id="IPR004179">
    <property type="entry name" value="Sec63-dom"/>
</dbReference>
<keyword evidence="4" id="KW-0067">ATP-binding</keyword>
<reference evidence="7 8" key="1">
    <citation type="submission" date="2020-08" db="EMBL/GenBank/DDBJ databases">
        <title>Plant Genome Project.</title>
        <authorList>
            <person name="Zhang R.-G."/>
        </authorList>
    </citation>
    <scope>NUCLEOTIDE SEQUENCE [LARGE SCALE GENOMIC DNA]</scope>
    <source>
        <tissue evidence="7">Rhizome</tissue>
    </source>
</reference>
<dbReference type="InterPro" id="IPR027417">
    <property type="entry name" value="P-loop_NTPase"/>
</dbReference>
<dbReference type="GO" id="GO:0004386">
    <property type="term" value="F:helicase activity"/>
    <property type="evidence" value="ECO:0007669"/>
    <property type="project" value="UniProtKB-KW"/>
</dbReference>